<dbReference type="EMBL" id="CP074694">
    <property type="protein sequence ID" value="QVL34886.1"/>
    <property type="molecule type" value="Genomic_DNA"/>
</dbReference>
<dbReference type="GO" id="GO:0045259">
    <property type="term" value="C:proton-transporting ATP synthase complex"/>
    <property type="evidence" value="ECO:0007669"/>
    <property type="project" value="UniProtKB-KW"/>
</dbReference>
<comment type="subcellular location">
    <subcellularLocation>
        <location evidence="8">Cell membrane</location>
        <topology evidence="8">Peripheral membrane protein</topology>
    </subcellularLocation>
    <subcellularLocation>
        <location evidence="2">Endomembrane system</location>
        <topology evidence="2">Peripheral membrane protein</topology>
    </subcellularLocation>
</comment>
<dbReference type="GO" id="GO:0012505">
    <property type="term" value="C:endomembrane system"/>
    <property type="evidence" value="ECO:0007669"/>
    <property type="project" value="UniProtKB-SubCell"/>
</dbReference>
<evidence type="ECO:0000313" key="10">
    <source>
        <dbReference type="EMBL" id="QVL34886.1"/>
    </source>
</evidence>
<evidence type="ECO:0000259" key="9">
    <source>
        <dbReference type="Pfam" id="PF02823"/>
    </source>
</evidence>
<dbReference type="RefSeq" id="WP_213500348.1">
    <property type="nucleotide sequence ID" value="NZ_CP074694.1"/>
</dbReference>
<feature type="domain" description="ATP synthase F1 complex delta/epsilon subunit N-terminal" evidence="9">
    <location>
        <begin position="14"/>
        <end position="93"/>
    </location>
</feature>
<keyword evidence="8" id="KW-0066">ATP synthesis</keyword>
<comment type="similarity">
    <text evidence="3 8">Belongs to the ATPase epsilon chain family.</text>
</comment>
<evidence type="ECO:0000256" key="6">
    <source>
        <dbReference type="ARBA" id="ARBA00023136"/>
    </source>
</evidence>
<evidence type="ECO:0000256" key="3">
    <source>
        <dbReference type="ARBA" id="ARBA00005712"/>
    </source>
</evidence>
<sequence>MHQLRRGRGSRLINLKVLLPYQIFLQSQDVTSLVAQTLEGAIGLLPHRLDCTAALTPGILTYQTAREGQVYVAIDRGVLVKTGADVLISVRNAIGGTNLDKLAAAVKEEFLNLDEQEKNVRSVLARMEGGFLRRLMEIQHG</sequence>
<dbReference type="CDD" id="cd12152">
    <property type="entry name" value="F1-ATPase_delta"/>
    <property type="match status" value="1"/>
</dbReference>
<dbReference type="InterPro" id="IPR001469">
    <property type="entry name" value="ATP_synth_F1_dsu/esu"/>
</dbReference>
<evidence type="ECO:0000256" key="5">
    <source>
        <dbReference type="ARBA" id="ARBA00023065"/>
    </source>
</evidence>
<dbReference type="InterPro" id="IPR020546">
    <property type="entry name" value="ATP_synth_F1_dsu/esu_N"/>
</dbReference>
<gene>
    <name evidence="8" type="primary">atpC</name>
    <name evidence="10" type="ORF">KIH39_09280</name>
</gene>
<evidence type="ECO:0000256" key="8">
    <source>
        <dbReference type="HAMAP-Rule" id="MF_00530"/>
    </source>
</evidence>
<dbReference type="Gene3D" id="2.60.15.10">
    <property type="entry name" value="F0F1 ATP synthase delta/epsilon subunit, N-terminal"/>
    <property type="match status" value="1"/>
</dbReference>
<dbReference type="GO" id="GO:0005886">
    <property type="term" value="C:plasma membrane"/>
    <property type="evidence" value="ECO:0007669"/>
    <property type="project" value="UniProtKB-SubCell"/>
</dbReference>
<dbReference type="KEGG" id="tsph:KIH39_09280"/>
<evidence type="ECO:0000256" key="2">
    <source>
        <dbReference type="ARBA" id="ARBA00004184"/>
    </source>
</evidence>
<dbReference type="HAMAP" id="MF_00530">
    <property type="entry name" value="ATP_synth_epsil_bac"/>
    <property type="match status" value="1"/>
</dbReference>
<name>A0A8E6F0S8_9BACT</name>
<dbReference type="GO" id="GO:0005524">
    <property type="term" value="F:ATP binding"/>
    <property type="evidence" value="ECO:0007669"/>
    <property type="project" value="UniProtKB-UniRule"/>
</dbReference>
<keyword evidence="8" id="KW-1003">Cell membrane</keyword>
<dbReference type="InterPro" id="IPR036771">
    <property type="entry name" value="ATPsynth_dsu/esu_N"/>
</dbReference>
<evidence type="ECO:0000256" key="1">
    <source>
        <dbReference type="ARBA" id="ARBA00003543"/>
    </source>
</evidence>
<keyword evidence="5 8" id="KW-0406">Ion transport</keyword>
<evidence type="ECO:0000256" key="7">
    <source>
        <dbReference type="ARBA" id="ARBA00023196"/>
    </source>
</evidence>
<dbReference type="Pfam" id="PF02823">
    <property type="entry name" value="ATP-synt_DE_N"/>
    <property type="match status" value="1"/>
</dbReference>
<dbReference type="InterPro" id="IPR024037">
    <property type="entry name" value="Alt_ATP_synth_F1_esu"/>
</dbReference>
<keyword evidence="7 8" id="KW-0139">CF(1)</keyword>
<organism evidence="10 11">
    <name type="scientific">Telmatocola sphagniphila</name>
    <dbReference type="NCBI Taxonomy" id="1123043"/>
    <lineage>
        <taxon>Bacteria</taxon>
        <taxon>Pseudomonadati</taxon>
        <taxon>Planctomycetota</taxon>
        <taxon>Planctomycetia</taxon>
        <taxon>Gemmatales</taxon>
        <taxon>Gemmataceae</taxon>
    </lineage>
</organism>
<dbReference type="Proteomes" id="UP000676194">
    <property type="component" value="Chromosome"/>
</dbReference>
<comment type="subunit">
    <text evidence="8">F-type ATPases have 2 components, CF(1) - the catalytic core - and CF(0) - the membrane proton channel. CF(1) has five subunits: alpha(3), beta(3), gamma(1), delta(1), epsilon(1). CF(0) has three main subunits: a, b and c.</text>
</comment>
<keyword evidence="11" id="KW-1185">Reference proteome</keyword>
<proteinExistence type="inferred from homology"/>
<protein>
    <recommendedName>
        <fullName evidence="8">ATP synthase epsilon chain</fullName>
    </recommendedName>
    <alternativeName>
        <fullName evidence="8">ATP synthase F1 sector epsilon subunit</fullName>
    </alternativeName>
    <alternativeName>
        <fullName evidence="8">F-ATPase epsilon subunit</fullName>
    </alternativeName>
</protein>
<dbReference type="GO" id="GO:0046933">
    <property type="term" value="F:proton-transporting ATP synthase activity, rotational mechanism"/>
    <property type="evidence" value="ECO:0007669"/>
    <property type="project" value="UniProtKB-UniRule"/>
</dbReference>
<reference evidence="10" key="1">
    <citation type="submission" date="2021-05" db="EMBL/GenBank/DDBJ databases">
        <title>Complete genome sequence of the cellulolytic planctomycete Telmatocola sphagniphila SP2T and characterization of the first cellulase from planctomycetes.</title>
        <authorList>
            <person name="Rakitin A.L."/>
            <person name="Beletsky A.V."/>
            <person name="Naumoff D.G."/>
            <person name="Kulichevskaya I.S."/>
            <person name="Mardanov A.V."/>
            <person name="Ravin N.V."/>
            <person name="Dedysh S.N."/>
        </authorList>
    </citation>
    <scope>NUCLEOTIDE SEQUENCE</scope>
    <source>
        <strain evidence="10">SP2T</strain>
    </source>
</reference>
<dbReference type="NCBIfam" id="NF004871">
    <property type="entry name" value="PRK06228.1"/>
    <property type="match status" value="1"/>
</dbReference>
<keyword evidence="8" id="KW-0375">Hydrogen ion transport</keyword>
<keyword evidence="6 8" id="KW-0472">Membrane</keyword>
<comment type="function">
    <text evidence="1 8">Produces ATP from ADP in the presence of a proton gradient across the membrane.</text>
</comment>
<dbReference type="AlphaFoldDB" id="A0A8E6F0S8"/>
<evidence type="ECO:0000313" key="11">
    <source>
        <dbReference type="Proteomes" id="UP000676194"/>
    </source>
</evidence>
<evidence type="ECO:0000256" key="4">
    <source>
        <dbReference type="ARBA" id="ARBA00022448"/>
    </source>
</evidence>
<keyword evidence="4 8" id="KW-0813">Transport</keyword>
<dbReference type="SUPFAM" id="SSF51344">
    <property type="entry name" value="Epsilon subunit of F1F0-ATP synthase N-terminal domain"/>
    <property type="match status" value="1"/>
</dbReference>
<dbReference type="NCBIfam" id="TIGR03166">
    <property type="entry name" value="alt_F1F0_F1_eps"/>
    <property type="match status" value="1"/>
</dbReference>
<accession>A0A8E6F0S8</accession>